<organism evidence="2 3">
    <name type="scientific">Colletotrichum siamense</name>
    <name type="common">Anthracnose fungus</name>
    <dbReference type="NCBI Taxonomy" id="690259"/>
    <lineage>
        <taxon>Eukaryota</taxon>
        <taxon>Fungi</taxon>
        <taxon>Dikarya</taxon>
        <taxon>Ascomycota</taxon>
        <taxon>Pezizomycotina</taxon>
        <taxon>Sordariomycetes</taxon>
        <taxon>Hypocreomycetidae</taxon>
        <taxon>Glomerellales</taxon>
        <taxon>Glomerellaceae</taxon>
        <taxon>Colletotrichum</taxon>
        <taxon>Colletotrichum gloeosporioides species complex</taxon>
    </lineage>
</organism>
<accession>A0A9P5BMU1</accession>
<comment type="caution">
    <text evidence="2">The sequence shown here is derived from an EMBL/GenBank/DDBJ whole genome shotgun (WGS) entry which is preliminary data.</text>
</comment>
<reference evidence="2" key="1">
    <citation type="submission" date="2019-06" db="EMBL/GenBank/DDBJ databases">
        <authorList>
            <person name="Gan P."/>
            <person name="Shirasu K."/>
        </authorList>
    </citation>
    <scope>NUCLEOTIDE SEQUENCE [LARGE SCALE GENOMIC DNA]</scope>
    <source>
        <strain evidence="2">CAD2</strain>
    </source>
</reference>
<sequence>MFLLSYLVFASLLLRPLLIRNAGRTQFFRHLLLHDTQMDFYEISMIAPIVLLE</sequence>
<feature type="chain" id="PRO_5040268902" evidence="1">
    <location>
        <begin position="20"/>
        <end position="53"/>
    </location>
</feature>
<dbReference type="EMBL" id="QPMT01000071">
    <property type="protein sequence ID" value="KAF4845481.1"/>
    <property type="molecule type" value="Genomic_DNA"/>
</dbReference>
<protein>
    <submittedName>
        <fullName evidence="2">Uncharacterized protein</fullName>
    </submittedName>
</protein>
<proteinExistence type="predicted"/>
<gene>
    <name evidence="2" type="ORF">CGCSCA2_v013608</name>
</gene>
<name>A0A9P5BMU1_COLSI</name>
<dbReference type="AlphaFoldDB" id="A0A9P5BMU1"/>
<evidence type="ECO:0000313" key="3">
    <source>
        <dbReference type="Proteomes" id="UP000711996"/>
    </source>
</evidence>
<evidence type="ECO:0000313" key="2">
    <source>
        <dbReference type="EMBL" id="KAF4845481.1"/>
    </source>
</evidence>
<feature type="signal peptide" evidence="1">
    <location>
        <begin position="1"/>
        <end position="19"/>
    </location>
</feature>
<evidence type="ECO:0000256" key="1">
    <source>
        <dbReference type="SAM" id="SignalP"/>
    </source>
</evidence>
<keyword evidence="3" id="KW-1185">Reference proteome</keyword>
<keyword evidence="1" id="KW-0732">Signal</keyword>
<dbReference type="Proteomes" id="UP000711996">
    <property type="component" value="Unassembled WGS sequence"/>
</dbReference>